<dbReference type="GO" id="GO:0003677">
    <property type="term" value="F:DNA binding"/>
    <property type="evidence" value="ECO:0007669"/>
    <property type="project" value="UniProtKB-KW"/>
</dbReference>
<name>A0A9W8VBL2_9HYPO</name>
<keyword evidence="3" id="KW-0238">DNA-binding</keyword>
<dbReference type="PANTHER" id="PTHR47171:SF1">
    <property type="entry name" value="ZN(II)2CYS6 TRANSCRIPTION FACTOR (EUROFUNG)"/>
    <property type="match status" value="1"/>
</dbReference>
<keyword evidence="4" id="KW-0804">Transcription</keyword>
<dbReference type="OrthoDB" id="5092503at2759"/>
<organism evidence="6 7">
    <name type="scientific">Fusarium torreyae</name>
    <dbReference type="NCBI Taxonomy" id="1237075"/>
    <lineage>
        <taxon>Eukaryota</taxon>
        <taxon>Fungi</taxon>
        <taxon>Dikarya</taxon>
        <taxon>Ascomycota</taxon>
        <taxon>Pezizomycotina</taxon>
        <taxon>Sordariomycetes</taxon>
        <taxon>Hypocreomycetidae</taxon>
        <taxon>Hypocreales</taxon>
        <taxon>Nectriaceae</taxon>
        <taxon>Fusarium</taxon>
    </lineage>
</organism>
<comment type="caution">
    <text evidence="6">The sequence shown here is derived from an EMBL/GenBank/DDBJ whole genome shotgun (WGS) entry which is preliminary data.</text>
</comment>
<dbReference type="CDD" id="cd12148">
    <property type="entry name" value="fungal_TF_MHR"/>
    <property type="match status" value="1"/>
</dbReference>
<evidence type="ECO:0000256" key="4">
    <source>
        <dbReference type="ARBA" id="ARBA00023163"/>
    </source>
</evidence>
<keyword evidence="7" id="KW-1185">Reference proteome</keyword>
<dbReference type="PANTHER" id="PTHR47171">
    <property type="entry name" value="FARA-RELATED"/>
    <property type="match status" value="1"/>
</dbReference>
<keyword evidence="2" id="KW-0805">Transcription regulation</keyword>
<evidence type="ECO:0000256" key="1">
    <source>
        <dbReference type="ARBA" id="ARBA00022833"/>
    </source>
</evidence>
<evidence type="ECO:0000313" key="7">
    <source>
        <dbReference type="Proteomes" id="UP001152049"/>
    </source>
</evidence>
<evidence type="ECO:0000256" key="2">
    <source>
        <dbReference type="ARBA" id="ARBA00023015"/>
    </source>
</evidence>
<evidence type="ECO:0000256" key="5">
    <source>
        <dbReference type="SAM" id="MobiDB-lite"/>
    </source>
</evidence>
<accession>A0A9W8VBL2</accession>
<protein>
    <recommendedName>
        <fullName evidence="8">Transcription factor domain-containing protein</fullName>
    </recommendedName>
</protein>
<dbReference type="EMBL" id="JAOQAZ010000023">
    <property type="protein sequence ID" value="KAJ4253785.1"/>
    <property type="molecule type" value="Genomic_DNA"/>
</dbReference>
<feature type="region of interest" description="Disordered" evidence="5">
    <location>
        <begin position="207"/>
        <end position="237"/>
    </location>
</feature>
<proteinExistence type="predicted"/>
<keyword evidence="1" id="KW-0862">Zinc</keyword>
<dbReference type="InterPro" id="IPR052073">
    <property type="entry name" value="Amide_Lactam_Regulators"/>
</dbReference>
<evidence type="ECO:0008006" key="8">
    <source>
        <dbReference type="Google" id="ProtNLM"/>
    </source>
</evidence>
<reference evidence="6" key="1">
    <citation type="submission" date="2022-09" db="EMBL/GenBank/DDBJ databases">
        <title>Fusarium specimens isolated from Avocado Roots.</title>
        <authorList>
            <person name="Stajich J."/>
            <person name="Roper C."/>
            <person name="Heimlech-Rivalta G."/>
        </authorList>
    </citation>
    <scope>NUCLEOTIDE SEQUENCE</scope>
    <source>
        <strain evidence="6">CF00136</strain>
    </source>
</reference>
<dbReference type="AlphaFoldDB" id="A0A9W8VBL2"/>
<sequence length="295" mass="32751">MVKLARIRKKPKVDMTKGNELPSDTPAVGRVIDLHFAPGRKPSTPEQLREVDDALQNWKSSLPNEMNRGVEDGTASVWGYLLHLAYNHLRILLYRHKFIKQDQSDDAGHIAATAASKISRIAEDMLTQGTLRYGQMHSITSLFAALCIHTISIRRSTNVSRRIAESRAQMCLLGLQEIQNYWRINNNVLDLFLQYLDVSIAQRLNGTSQSHNAAHPGPDSTAEGQQGNENEADSDIGLDFLSPHTQAQGRAFEDQYINLLYGPWEGDNGTADLGAVLQASDPSHLESLDILGRSL</sequence>
<dbReference type="Proteomes" id="UP001152049">
    <property type="component" value="Unassembled WGS sequence"/>
</dbReference>
<gene>
    <name evidence="6" type="ORF">NW762_010179</name>
</gene>
<evidence type="ECO:0000256" key="3">
    <source>
        <dbReference type="ARBA" id="ARBA00023125"/>
    </source>
</evidence>
<evidence type="ECO:0000313" key="6">
    <source>
        <dbReference type="EMBL" id="KAJ4253785.1"/>
    </source>
</evidence>